<reference evidence="2 3" key="1">
    <citation type="journal article" date="2020" name="Nature">
        <title>Six reference-quality genomes reveal evolution of bat adaptations.</title>
        <authorList>
            <person name="Jebb D."/>
            <person name="Huang Z."/>
            <person name="Pippel M."/>
            <person name="Hughes G.M."/>
            <person name="Lavrichenko K."/>
            <person name="Devanna P."/>
            <person name="Winkler S."/>
            <person name="Jermiin L.S."/>
            <person name="Skirmuntt E.C."/>
            <person name="Katzourakis A."/>
            <person name="Burkitt-Gray L."/>
            <person name="Ray D.A."/>
            <person name="Sullivan K.A.M."/>
            <person name="Roscito J.G."/>
            <person name="Kirilenko B.M."/>
            <person name="Davalos L.M."/>
            <person name="Corthals A.P."/>
            <person name="Power M.L."/>
            <person name="Jones G."/>
            <person name="Ransome R.D."/>
            <person name="Dechmann D.K.N."/>
            <person name="Locatelli A.G."/>
            <person name="Puechmaille S.J."/>
            <person name="Fedrigo O."/>
            <person name="Jarvis E.D."/>
            <person name="Hiller M."/>
            <person name="Vernes S.C."/>
            <person name="Myers E.W."/>
            <person name="Teeling E.C."/>
        </authorList>
    </citation>
    <scope>NUCLEOTIDE SEQUENCE [LARGE SCALE GENOMIC DNA]</scope>
    <source>
        <strain evidence="2">MRouAeg1</strain>
        <tissue evidence="2">Muscle</tissue>
    </source>
</reference>
<dbReference type="Proteomes" id="UP000593571">
    <property type="component" value="Unassembled WGS sequence"/>
</dbReference>
<evidence type="ECO:0000256" key="1">
    <source>
        <dbReference type="SAM" id="MobiDB-lite"/>
    </source>
</evidence>
<protein>
    <submittedName>
        <fullName evidence="2">Uncharacterized protein</fullName>
    </submittedName>
</protein>
<dbReference type="EMBL" id="JACASE010000015">
    <property type="protein sequence ID" value="KAF6404934.1"/>
    <property type="molecule type" value="Genomic_DNA"/>
</dbReference>
<comment type="caution">
    <text evidence="2">The sequence shown here is derived from an EMBL/GenBank/DDBJ whole genome shotgun (WGS) entry which is preliminary data.</text>
</comment>
<name>A0A7J8C253_ROUAE</name>
<accession>A0A7J8C253</accession>
<sequence>MTQILRGKSVSQGLLITRPRCHANRLHVWGGGRGGELSQNRLHQTLQIITTVVSRGPEDTSDSPNGFLTTRGPTAPPTPCCHLHSTVSPSTANNCWPRIWPPPSQRQAQRAIEEPTLLTAPLHPTSASAPRLGTLGPSSGSTTAALCPQSTSEFQTSPHAPQGDRRRAIGSKLNNAMWG</sequence>
<gene>
    <name evidence="2" type="ORF">HJG63_009265</name>
</gene>
<evidence type="ECO:0000313" key="2">
    <source>
        <dbReference type="EMBL" id="KAF6404934.1"/>
    </source>
</evidence>
<feature type="compositionally biased region" description="Polar residues" evidence="1">
    <location>
        <begin position="136"/>
        <end position="159"/>
    </location>
</feature>
<keyword evidence="3" id="KW-1185">Reference proteome</keyword>
<dbReference type="AlphaFoldDB" id="A0A7J8C253"/>
<organism evidence="2 3">
    <name type="scientific">Rousettus aegyptiacus</name>
    <name type="common">Egyptian fruit bat</name>
    <name type="synonym">Pteropus aegyptiacus</name>
    <dbReference type="NCBI Taxonomy" id="9407"/>
    <lineage>
        <taxon>Eukaryota</taxon>
        <taxon>Metazoa</taxon>
        <taxon>Chordata</taxon>
        <taxon>Craniata</taxon>
        <taxon>Vertebrata</taxon>
        <taxon>Euteleostomi</taxon>
        <taxon>Mammalia</taxon>
        <taxon>Eutheria</taxon>
        <taxon>Laurasiatheria</taxon>
        <taxon>Chiroptera</taxon>
        <taxon>Yinpterochiroptera</taxon>
        <taxon>Pteropodoidea</taxon>
        <taxon>Pteropodidae</taxon>
        <taxon>Rousettinae</taxon>
        <taxon>Rousettus</taxon>
    </lineage>
</organism>
<proteinExistence type="predicted"/>
<feature type="region of interest" description="Disordered" evidence="1">
    <location>
        <begin position="121"/>
        <end position="179"/>
    </location>
</feature>
<evidence type="ECO:0000313" key="3">
    <source>
        <dbReference type="Proteomes" id="UP000593571"/>
    </source>
</evidence>